<dbReference type="OrthoDB" id="7431433at2759"/>
<organism evidence="4 5">
    <name type="scientific">Spodoptera frugiperda</name>
    <name type="common">Fall armyworm</name>
    <dbReference type="NCBI Taxonomy" id="7108"/>
    <lineage>
        <taxon>Eukaryota</taxon>
        <taxon>Metazoa</taxon>
        <taxon>Ecdysozoa</taxon>
        <taxon>Arthropoda</taxon>
        <taxon>Hexapoda</taxon>
        <taxon>Insecta</taxon>
        <taxon>Pterygota</taxon>
        <taxon>Neoptera</taxon>
        <taxon>Endopterygota</taxon>
        <taxon>Lepidoptera</taxon>
        <taxon>Glossata</taxon>
        <taxon>Ditrysia</taxon>
        <taxon>Noctuoidea</taxon>
        <taxon>Noctuidae</taxon>
        <taxon>Amphipyrinae</taxon>
        <taxon>Spodoptera</taxon>
    </lineage>
</organism>
<evidence type="ECO:0000256" key="1">
    <source>
        <dbReference type="SAM" id="MobiDB-lite"/>
    </source>
</evidence>
<evidence type="ECO:0000256" key="2">
    <source>
        <dbReference type="SAM" id="SignalP"/>
    </source>
</evidence>
<protein>
    <submittedName>
        <fullName evidence="5">Uncharacterized protein LOC118271871</fullName>
    </submittedName>
</protein>
<evidence type="ECO:0000313" key="4">
    <source>
        <dbReference type="Proteomes" id="UP000829999"/>
    </source>
</evidence>
<feature type="domain" description="DUF753" evidence="3">
    <location>
        <begin position="381"/>
        <end position="456"/>
    </location>
</feature>
<dbReference type="Pfam" id="PF05444">
    <property type="entry name" value="DUF753"/>
    <property type="match status" value="1"/>
</dbReference>
<dbReference type="GeneID" id="118271871"/>
<dbReference type="AlphaFoldDB" id="A0A9R0ELK1"/>
<dbReference type="SUPFAM" id="SSF57302">
    <property type="entry name" value="Snake toxin-like"/>
    <property type="match status" value="1"/>
</dbReference>
<evidence type="ECO:0000259" key="3">
    <source>
        <dbReference type="Pfam" id="PF05444"/>
    </source>
</evidence>
<evidence type="ECO:0000313" key="5">
    <source>
        <dbReference type="RefSeq" id="XP_035444016.2"/>
    </source>
</evidence>
<feature type="signal peptide" evidence="2">
    <location>
        <begin position="1"/>
        <end position="18"/>
    </location>
</feature>
<dbReference type="InterPro" id="IPR045860">
    <property type="entry name" value="Snake_toxin-like_sf"/>
</dbReference>
<feature type="region of interest" description="Disordered" evidence="1">
    <location>
        <begin position="161"/>
        <end position="229"/>
    </location>
</feature>
<dbReference type="InterPro" id="IPR008472">
    <property type="entry name" value="DUF753"/>
</dbReference>
<keyword evidence="4" id="KW-1185">Reference proteome</keyword>
<dbReference type="RefSeq" id="XP_035444016.2">
    <property type="nucleotide sequence ID" value="XM_035588123.2"/>
</dbReference>
<dbReference type="Proteomes" id="UP000829999">
    <property type="component" value="Chromosome 5"/>
</dbReference>
<sequence length="480" mass="53480">MKFFILTVFCNLLSLGSLQETYKEDDYHLSPSEVGKGPGSEWPGQIYHNVQGNVIDQIERTSVQKPCNRRSNSRDDPISSPLPVKTEEPINTVIVASTPKPQPQPKASLRNKPNILRAADPYSKTNLPDDSIHKRRTKITISNPVIDSFEENHRQILAKGEDDDPLEPIPVPSLHPTPDSTPLPGPTRRNLSPNNKNYPPKIDNPVHNAPNTEHKNQDIPTSSSAPLTRTEYNPLITDDYHPPKTDNLLPKPVAKPKPEVASTTANKCAHDKEVEDIGNTRRSMSNYNDGANYPNNEPHILEPNIDNENAMASVLNAERSSKPDEEVLQDKTNILRERPEPHIGRSKYSERRNEIMEPTKGDGVVNMGQSSLMMMQTDRICYACSTANNPSCAAPDRQTTVKYCRKGNNACITKTFGKGSTFTLIRDCGRTCDDSDSNILMPRYKSCSMCHSDLCNGAYSINAHSILFAFILIALVKYLN</sequence>
<proteinExistence type="predicted"/>
<dbReference type="CDD" id="cd00117">
    <property type="entry name" value="TFP"/>
    <property type="match status" value="1"/>
</dbReference>
<name>A0A9R0ELK1_SPOFR</name>
<gene>
    <name evidence="5" type="primary">LOC118271871</name>
</gene>
<feature type="compositionally biased region" description="Polar residues" evidence="1">
    <location>
        <begin position="218"/>
        <end position="229"/>
    </location>
</feature>
<reference evidence="5" key="1">
    <citation type="submission" date="2025-08" db="UniProtKB">
        <authorList>
            <consortium name="RefSeq"/>
        </authorList>
    </citation>
    <scope>IDENTIFICATION</scope>
    <source>
        <tissue evidence="5">Whole larval tissue</tissue>
    </source>
</reference>
<keyword evidence="2" id="KW-0732">Signal</keyword>
<feature type="chain" id="PRO_5040314739" evidence="2">
    <location>
        <begin position="19"/>
        <end position="480"/>
    </location>
</feature>
<feature type="region of interest" description="Disordered" evidence="1">
    <location>
        <begin position="62"/>
        <end position="136"/>
    </location>
</feature>
<accession>A0A9R0ELK1</accession>
<feature type="compositionally biased region" description="Pro residues" evidence="1">
    <location>
        <begin position="167"/>
        <end position="185"/>
    </location>
</feature>